<protein>
    <submittedName>
        <fullName evidence="2">Unannotated protein</fullName>
    </submittedName>
</protein>
<sequence length="83" mass="8709">MPMPATASPTYSTVPAPCSTPTNVNTPPMSSTVDQLIWLIAPFCALGDARARTTATVIDTKPTSRSRTSENNASEASPTSVRI</sequence>
<feature type="region of interest" description="Disordered" evidence="1">
    <location>
        <begin position="55"/>
        <end position="83"/>
    </location>
</feature>
<name>A0A6J7FKI0_9ZZZZ</name>
<evidence type="ECO:0000313" key="2">
    <source>
        <dbReference type="EMBL" id="CAB4892163.1"/>
    </source>
</evidence>
<feature type="region of interest" description="Disordered" evidence="1">
    <location>
        <begin position="1"/>
        <end position="30"/>
    </location>
</feature>
<reference evidence="2" key="1">
    <citation type="submission" date="2020-05" db="EMBL/GenBank/DDBJ databases">
        <authorList>
            <person name="Chiriac C."/>
            <person name="Salcher M."/>
            <person name="Ghai R."/>
            <person name="Kavagutti S V."/>
        </authorList>
    </citation>
    <scope>NUCLEOTIDE SEQUENCE</scope>
</reference>
<proteinExistence type="predicted"/>
<evidence type="ECO:0000256" key="1">
    <source>
        <dbReference type="SAM" id="MobiDB-lite"/>
    </source>
</evidence>
<dbReference type="EMBL" id="CAFBLX010000129">
    <property type="protein sequence ID" value="CAB4892163.1"/>
    <property type="molecule type" value="Genomic_DNA"/>
</dbReference>
<accession>A0A6J7FKI0</accession>
<gene>
    <name evidence="2" type="ORF">UFOPK3472_01967</name>
</gene>
<dbReference type="AlphaFoldDB" id="A0A6J7FKI0"/>
<organism evidence="2">
    <name type="scientific">freshwater metagenome</name>
    <dbReference type="NCBI Taxonomy" id="449393"/>
    <lineage>
        <taxon>unclassified sequences</taxon>
        <taxon>metagenomes</taxon>
        <taxon>ecological metagenomes</taxon>
    </lineage>
</organism>
<feature type="compositionally biased region" description="Polar residues" evidence="1">
    <location>
        <begin position="7"/>
        <end position="30"/>
    </location>
</feature>